<organism evidence="4 5">
    <name type="scientific">Chaetoceros tenuissimus</name>
    <dbReference type="NCBI Taxonomy" id="426638"/>
    <lineage>
        <taxon>Eukaryota</taxon>
        <taxon>Sar</taxon>
        <taxon>Stramenopiles</taxon>
        <taxon>Ochrophyta</taxon>
        <taxon>Bacillariophyta</taxon>
        <taxon>Coscinodiscophyceae</taxon>
        <taxon>Chaetocerotophycidae</taxon>
        <taxon>Chaetocerotales</taxon>
        <taxon>Chaetocerotaceae</taxon>
        <taxon>Chaetoceros</taxon>
    </lineage>
</organism>
<keyword evidence="1" id="KW-0472">Membrane</keyword>
<dbReference type="Proteomes" id="UP001054902">
    <property type="component" value="Unassembled WGS sequence"/>
</dbReference>
<dbReference type="AlphaFoldDB" id="A0AAD3CE29"/>
<name>A0AAD3CE29_9STRA</name>
<dbReference type="InterPro" id="IPR032816">
    <property type="entry name" value="VTT_dom"/>
</dbReference>
<dbReference type="Pfam" id="PF09335">
    <property type="entry name" value="VTT_dom"/>
    <property type="match status" value="1"/>
</dbReference>
<sequence length="387" mass="42573">MKRNTTSLPVKSTSSSCLFLTLFLLSLKSSQAFTSPTTYISNIHIEGESTRASLLPSSSSYQRRYSGKASSSRLHFFQRDKSESVIEEPSTFQEEQQQNTMGDLVQFLKPDSESKEDNTVMLTQKESYESPEKSLGIPGNTLTIAALSLLSIGIATITQMDMTETLTQVQAFFADPQATLEAVVNSVQEMGPNGYLYFGVVYTVAEILAIPAIPLTASAGYLFGVRNGTIVVLMAASIAASVSFLIGRTFLRTYVENLLKKYPEFQKIDRAIGEEGFKIMLLLRLSPIFPFALSNYLYGVTSIDFWSYFFGTMLGFTPGTIAYVFTGEIGKNLTLDSASAEPWYVYAGVLAVLSGFIKIASDVATNIIENVQAESEEMDVNMEKNKI</sequence>
<evidence type="ECO:0000256" key="1">
    <source>
        <dbReference type="SAM" id="Phobius"/>
    </source>
</evidence>
<proteinExistence type="predicted"/>
<feature type="transmembrane region" description="Helical" evidence="1">
    <location>
        <begin position="343"/>
        <end position="360"/>
    </location>
</feature>
<feature type="transmembrane region" description="Helical" evidence="1">
    <location>
        <begin position="195"/>
        <end position="223"/>
    </location>
</feature>
<dbReference type="PANTHER" id="PTHR46826">
    <property type="match status" value="1"/>
</dbReference>
<feature type="transmembrane region" description="Helical" evidence="1">
    <location>
        <begin position="305"/>
        <end position="323"/>
    </location>
</feature>
<feature type="domain" description="VTT" evidence="3">
    <location>
        <begin position="210"/>
        <end position="328"/>
    </location>
</feature>
<feature type="signal peptide" evidence="2">
    <location>
        <begin position="1"/>
        <end position="32"/>
    </location>
</feature>
<comment type="caution">
    <text evidence="4">The sequence shown here is derived from an EMBL/GenBank/DDBJ whole genome shotgun (WGS) entry which is preliminary data.</text>
</comment>
<reference evidence="4 5" key="1">
    <citation type="journal article" date="2021" name="Sci. Rep.">
        <title>The genome of the diatom Chaetoceros tenuissimus carries an ancient integrated fragment of an extant virus.</title>
        <authorList>
            <person name="Hongo Y."/>
            <person name="Kimura K."/>
            <person name="Takaki Y."/>
            <person name="Yoshida Y."/>
            <person name="Baba S."/>
            <person name="Kobayashi G."/>
            <person name="Nagasaki K."/>
            <person name="Hano T."/>
            <person name="Tomaru Y."/>
        </authorList>
    </citation>
    <scope>NUCLEOTIDE SEQUENCE [LARGE SCALE GENOMIC DNA]</scope>
    <source>
        <strain evidence="4 5">NIES-3715</strain>
    </source>
</reference>
<feature type="transmembrane region" description="Helical" evidence="1">
    <location>
        <begin position="230"/>
        <end position="251"/>
    </location>
</feature>
<evidence type="ECO:0000256" key="2">
    <source>
        <dbReference type="SAM" id="SignalP"/>
    </source>
</evidence>
<feature type="transmembrane region" description="Helical" evidence="1">
    <location>
        <begin position="279"/>
        <end position="298"/>
    </location>
</feature>
<gene>
    <name evidence="4" type="ORF">CTEN210_00881</name>
</gene>
<accession>A0AAD3CE29</accession>
<keyword evidence="1" id="KW-0812">Transmembrane</keyword>
<dbReference type="InterPro" id="IPR053240">
    <property type="entry name" value="VTT_domain"/>
</dbReference>
<protein>
    <recommendedName>
        <fullName evidence="3">VTT domain-containing protein</fullName>
    </recommendedName>
</protein>
<dbReference type="EMBL" id="BLLK01000019">
    <property type="protein sequence ID" value="GFH44407.1"/>
    <property type="molecule type" value="Genomic_DNA"/>
</dbReference>
<evidence type="ECO:0000259" key="3">
    <source>
        <dbReference type="Pfam" id="PF09335"/>
    </source>
</evidence>
<evidence type="ECO:0000313" key="4">
    <source>
        <dbReference type="EMBL" id="GFH44407.1"/>
    </source>
</evidence>
<keyword evidence="2" id="KW-0732">Signal</keyword>
<feature type="chain" id="PRO_5041943101" description="VTT domain-containing protein" evidence="2">
    <location>
        <begin position="33"/>
        <end position="387"/>
    </location>
</feature>
<evidence type="ECO:0000313" key="5">
    <source>
        <dbReference type="Proteomes" id="UP001054902"/>
    </source>
</evidence>
<dbReference type="PANTHER" id="PTHR46826:SF1">
    <property type="entry name" value="TVP38_TMEM64 FAMILY MEMBRANE PROTEIN YDJX"/>
    <property type="match status" value="1"/>
</dbReference>
<keyword evidence="5" id="KW-1185">Reference proteome</keyword>
<keyword evidence="1" id="KW-1133">Transmembrane helix</keyword>